<dbReference type="EMBL" id="ML220125">
    <property type="protein sequence ID" value="TGZ80450.1"/>
    <property type="molecule type" value="Genomic_DNA"/>
</dbReference>
<accession>A0A4S2MV49</accession>
<evidence type="ECO:0000313" key="3">
    <source>
        <dbReference type="Proteomes" id="UP000298138"/>
    </source>
</evidence>
<name>A0A4S2MV49_9PEZI</name>
<feature type="region of interest" description="Disordered" evidence="1">
    <location>
        <begin position="59"/>
        <end position="109"/>
    </location>
</feature>
<feature type="compositionally biased region" description="Basic and acidic residues" evidence="1">
    <location>
        <begin position="62"/>
        <end position="92"/>
    </location>
</feature>
<reference evidence="2 3" key="1">
    <citation type="submission" date="2019-04" db="EMBL/GenBank/DDBJ databases">
        <title>Comparative genomics and transcriptomics to analyze fruiting body development in filamentous ascomycetes.</title>
        <authorList>
            <consortium name="DOE Joint Genome Institute"/>
            <person name="Lutkenhaus R."/>
            <person name="Traeger S."/>
            <person name="Breuer J."/>
            <person name="Kuo A."/>
            <person name="Lipzen A."/>
            <person name="Pangilinan J."/>
            <person name="Dilworth D."/>
            <person name="Sandor L."/>
            <person name="Poggeler S."/>
            <person name="Barry K."/>
            <person name="Grigoriev I.V."/>
            <person name="Nowrousian M."/>
        </authorList>
    </citation>
    <scope>NUCLEOTIDE SEQUENCE [LARGE SCALE GENOMIC DNA]</scope>
    <source>
        <strain evidence="2 3">CBS 389.68</strain>
    </source>
</reference>
<dbReference type="InParanoid" id="A0A4S2MV49"/>
<protein>
    <recommendedName>
        <fullName evidence="4">Retrotransposon gag domain-containing protein</fullName>
    </recommendedName>
</protein>
<proteinExistence type="predicted"/>
<feature type="region of interest" description="Disordered" evidence="1">
    <location>
        <begin position="340"/>
        <end position="368"/>
    </location>
</feature>
<sequence>MAARTLSYNGASTPGVIFRRTRDGMYTCHRHERQHRLRKRGRKVSHYHEHIHIHVHIPATEHNTEEATEADHSTDTTEAEAKANGRRTETHKGLNGTEANNGTDTSGKMTDRYQTEHEGWATPRLQMLIEVIKAVAEANRPIMLQPLTAGAPSFNGRNVTKILQNFERMVKTYGSKQPLDSFIEELPDYCTNDIAEEVRLLKGYSEGNWKVFRQSMETRYALRDSEQAKYSITYLRTAADEYKQGILTMRDYYTRYSIAAGKMKRKGLITDQELVTLFNSGLSKEQQIEAVKKTQVDRNDPSSLNWDSMVDVVEKWVSYEDALAAMLGSAEAAESQSMAAAPKQVSWDPQPRRALAPSGGYGPAPNPASAAPRWDYEAMVDDVIEKFGNLSLANKRAVKSRVMEITQGEGDRMTVVNVINTVLPEFKSTALEIPSSPYQRREMRPDRPLVCYYCSMEGHTVQFCGDLVIDRSQGLVHKGEDGMRRTGTVTNPGRTIPLYRQREGATEKDWVRANQPSIHGTSSGKVYASYRRWYGEVAKELEEAEVIKWHDGVM</sequence>
<evidence type="ECO:0008006" key="4">
    <source>
        <dbReference type="Google" id="ProtNLM"/>
    </source>
</evidence>
<dbReference type="STRING" id="341454.A0A4S2MV49"/>
<dbReference type="OrthoDB" id="5430668at2759"/>
<dbReference type="AlphaFoldDB" id="A0A4S2MV49"/>
<evidence type="ECO:0000313" key="2">
    <source>
        <dbReference type="EMBL" id="TGZ80450.1"/>
    </source>
</evidence>
<organism evidence="2 3">
    <name type="scientific">Ascodesmis nigricans</name>
    <dbReference type="NCBI Taxonomy" id="341454"/>
    <lineage>
        <taxon>Eukaryota</taxon>
        <taxon>Fungi</taxon>
        <taxon>Dikarya</taxon>
        <taxon>Ascomycota</taxon>
        <taxon>Pezizomycotina</taxon>
        <taxon>Pezizomycetes</taxon>
        <taxon>Pezizales</taxon>
        <taxon>Ascodesmidaceae</taxon>
        <taxon>Ascodesmis</taxon>
    </lineage>
</organism>
<dbReference type="Proteomes" id="UP000298138">
    <property type="component" value="Unassembled WGS sequence"/>
</dbReference>
<feature type="compositionally biased region" description="Polar residues" evidence="1">
    <location>
        <begin position="97"/>
        <end position="108"/>
    </location>
</feature>
<keyword evidence="3" id="KW-1185">Reference proteome</keyword>
<evidence type="ECO:0000256" key="1">
    <source>
        <dbReference type="SAM" id="MobiDB-lite"/>
    </source>
</evidence>
<gene>
    <name evidence="2" type="ORF">EX30DRAFT_379457</name>
</gene>